<dbReference type="EMBL" id="CAAE01020403">
    <property type="protein sequence ID" value="CAG14111.1"/>
    <property type="molecule type" value="Genomic_DNA"/>
</dbReference>
<dbReference type="Pfam" id="PF15309">
    <property type="entry name" value="ALMS_motif"/>
    <property type="match status" value="1"/>
</dbReference>
<feature type="non-terminal residue" evidence="6">
    <location>
        <position position="1"/>
    </location>
</feature>
<comment type="caution">
    <text evidence="6">The sequence shown here is derived from an EMBL/GenBank/DDBJ whole genome shotgun (WGS) entry which is preliminary data.</text>
</comment>
<evidence type="ECO:0000256" key="1">
    <source>
        <dbReference type="ARBA" id="ARBA00004300"/>
    </source>
</evidence>
<dbReference type="GO" id="GO:0005813">
    <property type="term" value="C:centrosome"/>
    <property type="evidence" value="ECO:0007669"/>
    <property type="project" value="UniProtKB-SubCell"/>
</dbReference>
<comment type="subcellular location">
    <subcellularLocation>
        <location evidence="1">Cytoplasm</location>
        <location evidence="1">Cytoskeleton</location>
        <location evidence="1">Microtubule organizing center</location>
        <location evidence="1">Centrosome</location>
    </subcellularLocation>
</comment>
<evidence type="ECO:0000256" key="2">
    <source>
        <dbReference type="ARBA" id="ARBA00022490"/>
    </source>
</evidence>
<gene>
    <name evidence="6" type="ORF">GSTENG00036288001</name>
</gene>
<feature type="domain" description="ALMS motif" evidence="5">
    <location>
        <begin position="1"/>
        <end position="59"/>
    </location>
</feature>
<proteinExistence type="predicted"/>
<protein>
    <submittedName>
        <fullName evidence="6">(spotted green pufferfish) hypothetical protein</fullName>
    </submittedName>
</protein>
<reference evidence="6" key="2">
    <citation type="submission" date="2004-02" db="EMBL/GenBank/DDBJ databases">
        <authorList>
            <consortium name="Genoscope"/>
            <consortium name="Whitehead Institute Centre for Genome Research"/>
        </authorList>
    </citation>
    <scope>NUCLEOTIDE SEQUENCE</scope>
</reference>
<dbReference type="KEGG" id="tng:GSTEN00036288G001"/>
<feature type="region of interest" description="Disordered" evidence="4">
    <location>
        <begin position="44"/>
        <end position="65"/>
    </location>
</feature>
<keyword evidence="2" id="KW-0963">Cytoplasm</keyword>
<evidence type="ECO:0000259" key="5">
    <source>
        <dbReference type="Pfam" id="PF15309"/>
    </source>
</evidence>
<dbReference type="AlphaFoldDB" id="Q4RBX2"/>
<name>Q4RBX2_TETNG</name>
<reference evidence="6" key="1">
    <citation type="journal article" date="2004" name="Nature">
        <title>Genome duplication in the teleost fish Tetraodon nigroviridis reveals the early vertebrate proto-karyotype.</title>
        <authorList>
            <person name="Jaillon O."/>
            <person name="Aury J.-M."/>
            <person name="Brunet F."/>
            <person name="Petit J.-L."/>
            <person name="Stange-Thomann N."/>
            <person name="Mauceli E."/>
            <person name="Bouneau L."/>
            <person name="Fischer C."/>
            <person name="Ozouf-Costaz C."/>
            <person name="Bernot A."/>
            <person name="Nicaud S."/>
            <person name="Jaffe D."/>
            <person name="Fisher S."/>
            <person name="Lutfalla G."/>
            <person name="Dossat C."/>
            <person name="Segurens B."/>
            <person name="Dasilva C."/>
            <person name="Salanoubat M."/>
            <person name="Levy M."/>
            <person name="Boudet N."/>
            <person name="Castellano S."/>
            <person name="Anthouard V."/>
            <person name="Jubin C."/>
            <person name="Castelli V."/>
            <person name="Katinka M."/>
            <person name="Vacherie B."/>
            <person name="Biemont C."/>
            <person name="Skalli Z."/>
            <person name="Cattolico L."/>
            <person name="Poulain J."/>
            <person name="De Berardinis V."/>
            <person name="Cruaud C."/>
            <person name="Duprat S."/>
            <person name="Brottier P."/>
            <person name="Coutanceau J.-P."/>
            <person name="Gouzy J."/>
            <person name="Parra G."/>
            <person name="Lardier G."/>
            <person name="Chapple C."/>
            <person name="McKernan K.J."/>
            <person name="McEwan P."/>
            <person name="Bosak S."/>
            <person name="Kellis M."/>
            <person name="Volff J.-N."/>
            <person name="Guigo R."/>
            <person name="Zody M.C."/>
            <person name="Mesirov J."/>
            <person name="Lindblad-Toh K."/>
            <person name="Birren B."/>
            <person name="Nusbaum C."/>
            <person name="Kahn D."/>
            <person name="Robinson-Rechavi M."/>
            <person name="Laudet V."/>
            <person name="Schachter V."/>
            <person name="Quetier F."/>
            <person name="Saurin W."/>
            <person name="Scarpelli C."/>
            <person name="Wincker P."/>
            <person name="Lander E.S."/>
            <person name="Weissenbach J."/>
            <person name="Roest Crollius H."/>
        </authorList>
    </citation>
    <scope>NUCLEOTIDE SEQUENCE [LARGE SCALE GENOMIC DNA]</scope>
</reference>
<keyword evidence="3" id="KW-0206">Cytoskeleton</keyword>
<dbReference type="OrthoDB" id="8899035at2759"/>
<sequence length="65" mass="7802">EALELFRPDFISRSQGRVRKMEQRAMRFRALRRAEPDSRRLEKTCKRKRNCTTPDPLSGRLNKKI</sequence>
<evidence type="ECO:0000313" key="6">
    <source>
        <dbReference type="EMBL" id="CAG14111.1"/>
    </source>
</evidence>
<evidence type="ECO:0000256" key="4">
    <source>
        <dbReference type="SAM" id="MobiDB-lite"/>
    </source>
</evidence>
<evidence type="ECO:0000256" key="3">
    <source>
        <dbReference type="ARBA" id="ARBA00023212"/>
    </source>
</evidence>
<organism evidence="6">
    <name type="scientific">Tetraodon nigroviridis</name>
    <name type="common">Spotted green pufferfish</name>
    <name type="synonym">Chelonodon nigroviridis</name>
    <dbReference type="NCBI Taxonomy" id="99883"/>
    <lineage>
        <taxon>Eukaryota</taxon>
        <taxon>Metazoa</taxon>
        <taxon>Chordata</taxon>
        <taxon>Craniata</taxon>
        <taxon>Vertebrata</taxon>
        <taxon>Euteleostomi</taxon>
        <taxon>Actinopterygii</taxon>
        <taxon>Neopterygii</taxon>
        <taxon>Teleostei</taxon>
        <taxon>Neoteleostei</taxon>
        <taxon>Acanthomorphata</taxon>
        <taxon>Eupercaria</taxon>
        <taxon>Tetraodontiformes</taxon>
        <taxon>Tetradontoidea</taxon>
        <taxon>Tetraodontidae</taxon>
        <taxon>Tetraodon</taxon>
    </lineage>
</organism>
<accession>Q4RBX2</accession>
<dbReference type="InterPro" id="IPR029299">
    <property type="entry name" value="ALMS_motif"/>
</dbReference>